<sequence length="29" mass="3678">MKYQKCLHHTWKLQLNKYMPIQKQEEIMS</sequence>
<protein>
    <submittedName>
        <fullName evidence="1">Uncharacterized protein</fullName>
    </submittedName>
</protein>
<evidence type="ECO:0000313" key="1">
    <source>
        <dbReference type="EMBL" id="MBX37260.1"/>
    </source>
</evidence>
<reference evidence="1" key="1">
    <citation type="submission" date="2018-02" db="EMBL/GenBank/DDBJ databases">
        <title>Rhizophora mucronata_Transcriptome.</title>
        <authorList>
            <person name="Meera S.P."/>
            <person name="Sreeshan A."/>
            <person name="Augustine A."/>
        </authorList>
    </citation>
    <scope>NUCLEOTIDE SEQUENCE</scope>
    <source>
        <tissue evidence="1">Leaf</tissue>
    </source>
</reference>
<name>A0A2P2N454_RHIMU</name>
<accession>A0A2P2N454</accession>
<dbReference type="AlphaFoldDB" id="A0A2P2N454"/>
<organism evidence="1">
    <name type="scientific">Rhizophora mucronata</name>
    <name type="common">Asiatic mangrove</name>
    <dbReference type="NCBI Taxonomy" id="61149"/>
    <lineage>
        <taxon>Eukaryota</taxon>
        <taxon>Viridiplantae</taxon>
        <taxon>Streptophyta</taxon>
        <taxon>Embryophyta</taxon>
        <taxon>Tracheophyta</taxon>
        <taxon>Spermatophyta</taxon>
        <taxon>Magnoliopsida</taxon>
        <taxon>eudicotyledons</taxon>
        <taxon>Gunneridae</taxon>
        <taxon>Pentapetalae</taxon>
        <taxon>rosids</taxon>
        <taxon>fabids</taxon>
        <taxon>Malpighiales</taxon>
        <taxon>Rhizophoraceae</taxon>
        <taxon>Rhizophora</taxon>
    </lineage>
</organism>
<dbReference type="EMBL" id="GGEC01056776">
    <property type="protein sequence ID" value="MBX37260.1"/>
    <property type="molecule type" value="Transcribed_RNA"/>
</dbReference>
<proteinExistence type="predicted"/>